<dbReference type="InterPro" id="IPR011051">
    <property type="entry name" value="RmlC_Cupin_sf"/>
</dbReference>
<protein>
    <submittedName>
        <fullName evidence="3">Cro/Cl family transcriptional regulator</fullName>
    </submittedName>
</protein>
<dbReference type="GO" id="GO:0005829">
    <property type="term" value="C:cytosol"/>
    <property type="evidence" value="ECO:0007669"/>
    <property type="project" value="TreeGrafter"/>
</dbReference>
<dbReference type="OrthoDB" id="5343295at2"/>
<evidence type="ECO:0000313" key="3">
    <source>
        <dbReference type="EMBL" id="ORJ62053.1"/>
    </source>
</evidence>
<dbReference type="InterPro" id="IPR001387">
    <property type="entry name" value="Cro/C1-type_HTH"/>
</dbReference>
<dbReference type="SUPFAM" id="SSF51182">
    <property type="entry name" value="RmlC-like cupins"/>
    <property type="match status" value="1"/>
</dbReference>
<sequence length="189" mass="21625">MTSLEYNIGAKIKKLRKARKLTLQDVARETGFSPALISQIENNNVSPPIATLSKIARFFDVKMGHFFEEDEEELRFEVVPKDARRVVSRVISSKGTGHGYTYEALSYRKRNKKMEPFMLTISERAQEETLYNHEGEEFLLILQGRAEILLDDERIVLEAGDAVYFDSSLKHRLLACEGEEVQVLAVVTR</sequence>
<comment type="caution">
    <text evidence="3">The sequence shown here is derived from an EMBL/GenBank/DDBJ whole genome shotgun (WGS) entry which is preliminary data.</text>
</comment>
<dbReference type="GO" id="GO:0003677">
    <property type="term" value="F:DNA binding"/>
    <property type="evidence" value="ECO:0007669"/>
    <property type="project" value="UniProtKB-KW"/>
</dbReference>
<dbReference type="PANTHER" id="PTHR46797:SF19">
    <property type="entry name" value="BLL2473 PROTEIN"/>
    <property type="match status" value="1"/>
</dbReference>
<keyword evidence="1" id="KW-0238">DNA-binding</keyword>
<accession>A0A1X0YAD7</accession>
<reference evidence="3 4" key="1">
    <citation type="submission" date="2017-03" db="EMBL/GenBank/DDBJ databases">
        <title>Genome sequence of Geothermobacter sp. EPR-M, Deep-Sea Iron Reducer.</title>
        <authorList>
            <person name="Tully B."/>
            <person name="Savalia P."/>
            <person name="Abuyen K."/>
            <person name="Baughan C."/>
            <person name="Romero E."/>
            <person name="Ronkowski C."/>
            <person name="Torres B."/>
            <person name="Tremblay J."/>
            <person name="Trujillo A."/>
            <person name="Tyler M."/>
            <person name="Perez-Rodriguez I."/>
            <person name="Amend J."/>
        </authorList>
    </citation>
    <scope>NUCLEOTIDE SEQUENCE [LARGE SCALE GENOMIC DNA]</scope>
    <source>
        <strain evidence="3 4">EPR-M</strain>
    </source>
</reference>
<dbReference type="Gene3D" id="2.60.120.10">
    <property type="entry name" value="Jelly Rolls"/>
    <property type="match status" value="1"/>
</dbReference>
<dbReference type="InterPro" id="IPR050807">
    <property type="entry name" value="TransReg_Diox_bact_type"/>
</dbReference>
<dbReference type="Gene3D" id="1.10.260.40">
    <property type="entry name" value="lambda repressor-like DNA-binding domains"/>
    <property type="match status" value="1"/>
</dbReference>
<dbReference type="InterPro" id="IPR014710">
    <property type="entry name" value="RmlC-like_jellyroll"/>
</dbReference>
<dbReference type="AlphaFoldDB" id="A0A1X0YAD7"/>
<feature type="domain" description="HTH cro/C1-type" evidence="2">
    <location>
        <begin position="12"/>
        <end position="66"/>
    </location>
</feature>
<name>A0A1X0YAD7_9BACT</name>
<proteinExistence type="predicted"/>
<dbReference type="CDD" id="cd00093">
    <property type="entry name" value="HTH_XRE"/>
    <property type="match status" value="1"/>
</dbReference>
<gene>
    <name evidence="3" type="ORF">B5V00_04700</name>
</gene>
<dbReference type="STRING" id="1969733.B5V00_04700"/>
<dbReference type="SMART" id="SM00530">
    <property type="entry name" value="HTH_XRE"/>
    <property type="match status" value="1"/>
</dbReference>
<dbReference type="InterPro" id="IPR013096">
    <property type="entry name" value="Cupin_2"/>
</dbReference>
<dbReference type="EMBL" id="NAAD01000004">
    <property type="protein sequence ID" value="ORJ62053.1"/>
    <property type="molecule type" value="Genomic_DNA"/>
</dbReference>
<dbReference type="CDD" id="cd02209">
    <property type="entry name" value="cupin_XRE_C"/>
    <property type="match status" value="1"/>
</dbReference>
<dbReference type="InterPro" id="IPR010982">
    <property type="entry name" value="Lambda_DNA-bd_dom_sf"/>
</dbReference>
<evidence type="ECO:0000259" key="2">
    <source>
        <dbReference type="PROSITE" id="PS50943"/>
    </source>
</evidence>
<dbReference type="GO" id="GO:0003700">
    <property type="term" value="F:DNA-binding transcription factor activity"/>
    <property type="evidence" value="ECO:0007669"/>
    <property type="project" value="TreeGrafter"/>
</dbReference>
<dbReference type="Pfam" id="PF07883">
    <property type="entry name" value="Cupin_2"/>
    <property type="match status" value="1"/>
</dbReference>
<dbReference type="RefSeq" id="WP_085009607.1">
    <property type="nucleotide sequence ID" value="NZ_NAAD01000004.1"/>
</dbReference>
<organism evidence="3 4">
    <name type="scientific">Geothermobacter hydrogeniphilus</name>
    <dbReference type="NCBI Taxonomy" id="1969733"/>
    <lineage>
        <taxon>Bacteria</taxon>
        <taxon>Pseudomonadati</taxon>
        <taxon>Thermodesulfobacteriota</taxon>
        <taxon>Desulfuromonadia</taxon>
        <taxon>Desulfuromonadales</taxon>
        <taxon>Geothermobacteraceae</taxon>
        <taxon>Geothermobacter</taxon>
    </lineage>
</organism>
<dbReference type="PROSITE" id="PS50943">
    <property type="entry name" value="HTH_CROC1"/>
    <property type="match status" value="1"/>
</dbReference>
<dbReference type="Proteomes" id="UP000193136">
    <property type="component" value="Unassembled WGS sequence"/>
</dbReference>
<keyword evidence="4" id="KW-1185">Reference proteome</keyword>
<evidence type="ECO:0000313" key="4">
    <source>
        <dbReference type="Proteomes" id="UP000193136"/>
    </source>
</evidence>
<dbReference type="PANTHER" id="PTHR46797">
    <property type="entry name" value="HTH-TYPE TRANSCRIPTIONAL REGULATOR"/>
    <property type="match status" value="1"/>
</dbReference>
<dbReference type="SUPFAM" id="SSF47413">
    <property type="entry name" value="lambda repressor-like DNA-binding domains"/>
    <property type="match status" value="1"/>
</dbReference>
<dbReference type="Pfam" id="PF01381">
    <property type="entry name" value="HTH_3"/>
    <property type="match status" value="1"/>
</dbReference>
<evidence type="ECO:0000256" key="1">
    <source>
        <dbReference type="ARBA" id="ARBA00023125"/>
    </source>
</evidence>